<dbReference type="InterPro" id="IPR036291">
    <property type="entry name" value="NAD(P)-bd_dom_sf"/>
</dbReference>
<dbReference type="SUPFAM" id="SSF51735">
    <property type="entry name" value="NAD(P)-binding Rossmann-fold domains"/>
    <property type="match status" value="1"/>
</dbReference>
<reference evidence="2" key="1">
    <citation type="submission" date="2022-06" db="EMBL/GenBank/DDBJ databases">
        <title>CFH 74404 Thermomicrobiaceae sp.</title>
        <authorList>
            <person name="Ming H."/>
            <person name="Li W.-J."/>
            <person name="Zhao Z."/>
        </authorList>
    </citation>
    <scope>NUCLEOTIDE SEQUENCE</scope>
    <source>
        <strain evidence="2">CFH 74404</strain>
    </source>
</reference>
<evidence type="ECO:0000259" key="1">
    <source>
        <dbReference type="Pfam" id="PF03446"/>
    </source>
</evidence>
<dbReference type="InterPro" id="IPR006115">
    <property type="entry name" value="6PGDH_NADP-bd"/>
</dbReference>
<dbReference type="Pfam" id="PF03446">
    <property type="entry name" value="NAD_binding_2"/>
    <property type="match status" value="1"/>
</dbReference>
<keyword evidence="3" id="KW-1185">Reference proteome</keyword>
<gene>
    <name evidence="2" type="ORF">NET02_08100</name>
</gene>
<comment type="caution">
    <text evidence="2">The sequence shown here is derived from an EMBL/GenBank/DDBJ whole genome shotgun (WGS) entry which is preliminary data.</text>
</comment>
<dbReference type="Gene3D" id="3.40.50.720">
    <property type="entry name" value="NAD(P)-binding Rossmann-like Domain"/>
    <property type="match status" value="1"/>
</dbReference>
<organism evidence="2 3">
    <name type="scientific">Thermalbibacter longus</name>
    <dbReference type="NCBI Taxonomy" id="2951981"/>
    <lineage>
        <taxon>Bacteria</taxon>
        <taxon>Pseudomonadati</taxon>
        <taxon>Thermomicrobiota</taxon>
        <taxon>Thermomicrobia</taxon>
        <taxon>Thermomicrobiales</taxon>
        <taxon>Thermomicrobiaceae</taxon>
        <taxon>Thermalbibacter</taxon>
    </lineage>
</organism>
<evidence type="ECO:0000313" key="2">
    <source>
        <dbReference type="EMBL" id="MCM8749103.1"/>
    </source>
</evidence>
<dbReference type="PANTHER" id="PTHR43580:SF2">
    <property type="entry name" value="CYTOKINE-LIKE NUCLEAR FACTOR N-PAC"/>
    <property type="match status" value="1"/>
</dbReference>
<dbReference type="InterPro" id="IPR002204">
    <property type="entry name" value="3-OH-isobutyrate_DH-rel_CS"/>
</dbReference>
<dbReference type="GO" id="GO:0016491">
    <property type="term" value="F:oxidoreductase activity"/>
    <property type="evidence" value="ECO:0007669"/>
    <property type="project" value="InterPro"/>
</dbReference>
<dbReference type="RefSeq" id="WP_284056882.1">
    <property type="nucleotide sequence ID" value="NZ_JAMSLR010000004.1"/>
</dbReference>
<dbReference type="Proteomes" id="UP001165306">
    <property type="component" value="Unassembled WGS sequence"/>
</dbReference>
<protein>
    <submittedName>
        <fullName evidence="2">NAD(P)-dependent oxidoreductase</fullName>
    </submittedName>
</protein>
<dbReference type="GO" id="GO:0016054">
    <property type="term" value="P:organic acid catabolic process"/>
    <property type="evidence" value="ECO:0007669"/>
    <property type="project" value="UniProtKB-ARBA"/>
</dbReference>
<dbReference type="PANTHER" id="PTHR43580">
    <property type="entry name" value="OXIDOREDUCTASE GLYR1-RELATED"/>
    <property type="match status" value="1"/>
</dbReference>
<feature type="domain" description="6-phosphogluconate dehydrogenase NADP-binding" evidence="1">
    <location>
        <begin position="2"/>
        <end position="160"/>
    </location>
</feature>
<accession>A0AA42BCT5</accession>
<dbReference type="PROSITE" id="PS00895">
    <property type="entry name" value="3_HYDROXYISOBUT_DH"/>
    <property type="match status" value="1"/>
</dbReference>
<dbReference type="AlphaFoldDB" id="A0AA42BCT5"/>
<name>A0AA42BCT5_9BACT</name>
<dbReference type="GO" id="GO:0050661">
    <property type="term" value="F:NADP binding"/>
    <property type="evidence" value="ECO:0007669"/>
    <property type="project" value="InterPro"/>
</dbReference>
<sequence length="177" mass="18451">MDVGFVGLGNMGLPMARNLLRAGHRVRGWNRDASRVAELVREGAVRASTPAEAARAGVVFTMLADDAATLAVVEGPDGVLAVLPAGGIHVAASTLGVPFSRRLAELHRERGQQYVAAPVFGRPAAAEQGELRVVAAGPGEAIGRVRPLLESLGTQVFVVGEEPYLAHALKLAGNFVM</sequence>
<dbReference type="EMBL" id="JAMSLR010000004">
    <property type="protein sequence ID" value="MCM8749103.1"/>
    <property type="molecule type" value="Genomic_DNA"/>
</dbReference>
<evidence type="ECO:0000313" key="3">
    <source>
        <dbReference type="Proteomes" id="UP001165306"/>
    </source>
</evidence>
<dbReference type="InterPro" id="IPR051265">
    <property type="entry name" value="HIBADH-related_NP60_sf"/>
</dbReference>
<proteinExistence type="predicted"/>